<evidence type="ECO:0000256" key="2">
    <source>
        <dbReference type="ARBA" id="ARBA00004240"/>
    </source>
</evidence>
<dbReference type="EMBL" id="CAXAMN010023929">
    <property type="protein sequence ID" value="CAK9082353.1"/>
    <property type="molecule type" value="Genomic_DNA"/>
</dbReference>
<evidence type="ECO:0000256" key="10">
    <source>
        <dbReference type="ARBA" id="ARBA00022824"/>
    </source>
</evidence>
<evidence type="ECO:0000256" key="1">
    <source>
        <dbReference type="ARBA" id="ARBA00004141"/>
    </source>
</evidence>
<keyword evidence="9" id="KW-0802">TPR repeat</keyword>
<dbReference type="SUPFAM" id="SSF48452">
    <property type="entry name" value="TPR-like"/>
    <property type="match status" value="2"/>
</dbReference>
<dbReference type="PANTHER" id="PTHR44227:SF3">
    <property type="entry name" value="PROTEIN O-MANNOSYL-TRANSFERASE TMTC4"/>
    <property type="match status" value="1"/>
</dbReference>
<evidence type="ECO:0000256" key="12">
    <source>
        <dbReference type="ARBA" id="ARBA00023136"/>
    </source>
</evidence>
<comment type="similarity">
    <text evidence="4">Belongs to the TMTC family.</text>
</comment>
<comment type="caution">
    <text evidence="15">The sequence shown here is derived from an EMBL/GenBank/DDBJ whole genome shotgun (WGS) entry which is preliminary data.</text>
</comment>
<evidence type="ECO:0000313" key="16">
    <source>
        <dbReference type="Proteomes" id="UP001642484"/>
    </source>
</evidence>
<keyword evidence="12 13" id="KW-0472">Membrane</keyword>
<comment type="pathway">
    <text evidence="3">Protein modification; protein glycosylation.</text>
</comment>
<feature type="transmembrane region" description="Helical" evidence="13">
    <location>
        <begin position="227"/>
        <end position="246"/>
    </location>
</feature>
<evidence type="ECO:0000259" key="14">
    <source>
        <dbReference type="Pfam" id="PF08409"/>
    </source>
</evidence>
<comment type="subcellular location">
    <subcellularLocation>
        <location evidence="2">Endoplasmic reticulum</location>
    </subcellularLocation>
    <subcellularLocation>
        <location evidence="1">Membrane</location>
        <topology evidence="1">Multi-pass membrane protein</topology>
    </subcellularLocation>
</comment>
<dbReference type="SMART" id="SM00028">
    <property type="entry name" value="TPR"/>
    <property type="match status" value="2"/>
</dbReference>
<keyword evidence="6" id="KW-0808">Transferase</keyword>
<dbReference type="Proteomes" id="UP001642484">
    <property type="component" value="Unassembled WGS sequence"/>
</dbReference>
<accession>A0ABP0Q3C3</accession>
<sequence length="875" mass="96624">MAAMAHMKKSIATIKHAGLLVALSLLVGVISFAVFKNALQGEFVYDDTYAIVHNPDLYSSQPWIDIFRHDFWGFPLESEKSHKSYRPLTTLTFRFQMRYAGDQADSQAANMMHMFNVLIHALNCGLLPALFCAFGFRLTESVLAALLFACHPVHVEAVASLVGRAELLAALTTILSLILWQLHWPSSLLFASSALLCKETATAVALPLCSCLELFQWMSGKASRPVLKILLPLVLMAALLAARLALHGGLQARPFIHPEANPGAFAADPITRVLTLHYYLFRHLRLLIWPWPLCCDWSYMSIASLASARDLRAMIPLWVIYGLPWCLFKLSREHGAAKGVHRGILISSLWLLMSLLPVSNLLFTVGFTVAERVLYIPSIGSSAILARFLLQLGRQGHSQGHWQGHRQGVVGVALLLVLFVWSRTCLEHSKVWWTGESLYRSALTANPRNEKLHDLLATRLQNSGGNLEEAIWHAEAAIKLNAGYWHAHATLGQLKLATGSKSLAIEHYKKALLLAERQQLDDVADAPKVRLNLAVMLQDVDVQSAEEHFRRLCTLPSSTQGMAMVIFGAFLESQARGNSSRLAEAATMYESALRAPTGAPESVAHLRLGSVLRKLAKLVGKEPTNPPLEATGAKPTKLQRAKLPERIVSSCSKDSLPLPSLRGSLYQASRCWSKLFRQRSCNLDLDLVRIPGLAPCREAPETFGAGRELLSCLWVAYTEGPSNSEEEFLLSTWQLPATDERSMHHFQQGLKTALAPNSEPLDPGARKWREALAVVGARLTLQGRMEEAKALLQDPRALLPKLATEQLKSGDASVALEAFQAVASLQESAQTHRGLAEAFERLGDKAAAMLHKERAAEFGRTHKSQQKCFLRARCV</sequence>
<evidence type="ECO:0000256" key="4">
    <source>
        <dbReference type="ARBA" id="ARBA00007882"/>
    </source>
</evidence>
<dbReference type="InterPro" id="IPR011990">
    <property type="entry name" value="TPR-like_helical_dom_sf"/>
</dbReference>
<gene>
    <name evidence="15" type="ORF">CCMP2556_LOCUS40231</name>
</gene>
<dbReference type="PANTHER" id="PTHR44227">
    <property type="match status" value="1"/>
</dbReference>
<keyword evidence="7 13" id="KW-0812">Transmembrane</keyword>
<feature type="transmembrane region" description="Helical" evidence="13">
    <location>
        <begin position="343"/>
        <end position="367"/>
    </location>
</feature>
<keyword evidence="8" id="KW-0677">Repeat</keyword>
<dbReference type="InterPro" id="IPR019734">
    <property type="entry name" value="TPR_rpt"/>
</dbReference>
<organism evidence="15 16">
    <name type="scientific">Durusdinium trenchii</name>
    <dbReference type="NCBI Taxonomy" id="1381693"/>
    <lineage>
        <taxon>Eukaryota</taxon>
        <taxon>Sar</taxon>
        <taxon>Alveolata</taxon>
        <taxon>Dinophyceae</taxon>
        <taxon>Suessiales</taxon>
        <taxon>Symbiodiniaceae</taxon>
        <taxon>Durusdinium</taxon>
    </lineage>
</organism>
<feature type="domain" description="DUF1736" evidence="14">
    <location>
        <begin position="257"/>
        <end position="320"/>
    </location>
</feature>
<dbReference type="Gene3D" id="1.25.40.10">
    <property type="entry name" value="Tetratricopeptide repeat domain"/>
    <property type="match status" value="2"/>
</dbReference>
<dbReference type="InterPro" id="IPR013618">
    <property type="entry name" value="TMTC_DUF1736"/>
</dbReference>
<feature type="transmembrane region" description="Helical" evidence="13">
    <location>
        <begin position="161"/>
        <end position="182"/>
    </location>
</feature>
<evidence type="ECO:0000256" key="9">
    <source>
        <dbReference type="ARBA" id="ARBA00022803"/>
    </source>
</evidence>
<reference evidence="15 16" key="1">
    <citation type="submission" date="2024-02" db="EMBL/GenBank/DDBJ databases">
        <authorList>
            <person name="Chen Y."/>
            <person name="Shah S."/>
            <person name="Dougan E. K."/>
            <person name="Thang M."/>
            <person name="Chan C."/>
        </authorList>
    </citation>
    <scope>NUCLEOTIDE SEQUENCE [LARGE SCALE GENOMIC DNA]</scope>
</reference>
<proteinExistence type="inferred from homology"/>
<keyword evidence="16" id="KW-1185">Reference proteome</keyword>
<evidence type="ECO:0000313" key="15">
    <source>
        <dbReference type="EMBL" id="CAK9082353.1"/>
    </source>
</evidence>
<dbReference type="EC" id="2.4.1.109" evidence="5"/>
<protein>
    <recommendedName>
        <fullName evidence="5">dolichyl-phosphate-mannose--protein mannosyltransferase</fullName>
        <ecNumber evidence="5">2.4.1.109</ecNumber>
    </recommendedName>
</protein>
<dbReference type="InterPro" id="IPR052346">
    <property type="entry name" value="O-mannosyl-transferase_TMTC"/>
</dbReference>
<evidence type="ECO:0000256" key="13">
    <source>
        <dbReference type="SAM" id="Phobius"/>
    </source>
</evidence>
<evidence type="ECO:0000256" key="11">
    <source>
        <dbReference type="ARBA" id="ARBA00022989"/>
    </source>
</evidence>
<keyword evidence="10" id="KW-0256">Endoplasmic reticulum</keyword>
<evidence type="ECO:0000256" key="6">
    <source>
        <dbReference type="ARBA" id="ARBA00022679"/>
    </source>
</evidence>
<dbReference type="Pfam" id="PF08409">
    <property type="entry name" value="TMTC_DUF1736"/>
    <property type="match status" value="1"/>
</dbReference>
<evidence type="ECO:0000256" key="5">
    <source>
        <dbReference type="ARBA" id="ARBA00012839"/>
    </source>
</evidence>
<evidence type="ECO:0000256" key="3">
    <source>
        <dbReference type="ARBA" id="ARBA00004922"/>
    </source>
</evidence>
<keyword evidence="11 13" id="KW-1133">Transmembrane helix</keyword>
<name>A0ABP0Q3C3_9DINO</name>
<evidence type="ECO:0000256" key="7">
    <source>
        <dbReference type="ARBA" id="ARBA00022692"/>
    </source>
</evidence>
<evidence type="ECO:0000256" key="8">
    <source>
        <dbReference type="ARBA" id="ARBA00022737"/>
    </source>
</evidence>
<feature type="transmembrane region" description="Helical" evidence="13">
    <location>
        <begin position="126"/>
        <end position="149"/>
    </location>
</feature>